<keyword evidence="2" id="KW-1185">Reference proteome</keyword>
<gene>
    <name evidence="1" type="ORF">AWB74_08803</name>
</gene>
<evidence type="ECO:0000313" key="2">
    <source>
        <dbReference type="Proteomes" id="UP000055019"/>
    </source>
</evidence>
<dbReference type="AlphaFoldDB" id="A0A158L6L0"/>
<dbReference type="Proteomes" id="UP000055019">
    <property type="component" value="Unassembled WGS sequence"/>
</dbReference>
<evidence type="ECO:0000313" key="1">
    <source>
        <dbReference type="EMBL" id="SAL88922.1"/>
    </source>
</evidence>
<sequence length="86" mass="9216">MKNASPPTLDVLLIIRSASTAPLANGAIFDALERQGIDVHRADVTREGMTILCKGDVKTLRLCAEQLASLSFVDGVSMERCNDRGA</sequence>
<proteinExistence type="predicted"/>
<comment type="caution">
    <text evidence="1">The sequence shown here is derived from an EMBL/GenBank/DDBJ whole genome shotgun (WGS) entry which is preliminary data.</text>
</comment>
<protein>
    <submittedName>
        <fullName evidence="1">Uncharacterized protein</fullName>
    </submittedName>
</protein>
<name>A0A158L6L0_9BURK</name>
<reference evidence="1" key="1">
    <citation type="submission" date="2016-01" db="EMBL/GenBank/DDBJ databases">
        <authorList>
            <person name="Peeters C."/>
        </authorList>
    </citation>
    <scope>NUCLEOTIDE SEQUENCE [LARGE SCALE GENOMIC DNA]</scope>
    <source>
        <strain evidence="1">LMG 29317</strain>
    </source>
</reference>
<dbReference type="EMBL" id="FCOM02000215">
    <property type="protein sequence ID" value="SAL88922.1"/>
    <property type="molecule type" value="Genomic_DNA"/>
</dbReference>
<accession>A0A158L6L0</accession>
<organism evidence="1 2">
    <name type="scientific">Caballeronia arvi</name>
    <dbReference type="NCBI Taxonomy" id="1777135"/>
    <lineage>
        <taxon>Bacteria</taxon>
        <taxon>Pseudomonadati</taxon>
        <taxon>Pseudomonadota</taxon>
        <taxon>Betaproteobacteria</taxon>
        <taxon>Burkholderiales</taxon>
        <taxon>Burkholderiaceae</taxon>
        <taxon>Caballeronia</taxon>
    </lineage>
</organism>